<name>A0ABR2GJX2_9EUKA</name>
<evidence type="ECO:0000313" key="1">
    <source>
        <dbReference type="EMBL" id="KAK8834223.1"/>
    </source>
</evidence>
<reference evidence="1 2" key="1">
    <citation type="submission" date="2024-04" db="EMBL/GenBank/DDBJ databases">
        <title>Tritrichomonas musculus Genome.</title>
        <authorList>
            <person name="Alves-Ferreira E."/>
            <person name="Grigg M."/>
            <person name="Lorenzi H."/>
            <person name="Galac M."/>
        </authorList>
    </citation>
    <scope>NUCLEOTIDE SEQUENCE [LARGE SCALE GENOMIC DNA]</scope>
    <source>
        <strain evidence="1 2">EAF2021</strain>
    </source>
</reference>
<sequence>MLGKKPNSAFYKISNASFEMLKKIVRLFPSNYDIKNEKLLCIESYSQKQNCNIFKTLAQEIGIIQILLEHKGISKIFTHPKENGEITINNDKSIHAFSWVAPWAFEVIHKFQYVELDCTFSILDPCVVSIPQFIFNGISLPVGNAAGPQEASELYSLYYNELQDVIGASTRLHLIPVLSDEGPGLIKFCNDNKLIQFFCIRHIIGKVGANSFWES</sequence>
<accession>A0ABR2GJX2</accession>
<keyword evidence="2" id="KW-1185">Reference proteome</keyword>
<evidence type="ECO:0000313" key="2">
    <source>
        <dbReference type="Proteomes" id="UP001470230"/>
    </source>
</evidence>
<gene>
    <name evidence="1" type="ORF">M9Y10_032623</name>
</gene>
<dbReference type="EMBL" id="JAPFFF010000461">
    <property type="protein sequence ID" value="KAK8834223.1"/>
    <property type="molecule type" value="Genomic_DNA"/>
</dbReference>
<proteinExistence type="predicted"/>
<organism evidence="1 2">
    <name type="scientific">Tritrichomonas musculus</name>
    <dbReference type="NCBI Taxonomy" id="1915356"/>
    <lineage>
        <taxon>Eukaryota</taxon>
        <taxon>Metamonada</taxon>
        <taxon>Parabasalia</taxon>
        <taxon>Tritrichomonadida</taxon>
        <taxon>Tritrichomonadidae</taxon>
        <taxon>Tritrichomonas</taxon>
    </lineage>
</organism>
<protein>
    <submittedName>
        <fullName evidence="1">Uncharacterized protein</fullName>
    </submittedName>
</protein>
<dbReference type="Proteomes" id="UP001470230">
    <property type="component" value="Unassembled WGS sequence"/>
</dbReference>
<comment type="caution">
    <text evidence="1">The sequence shown here is derived from an EMBL/GenBank/DDBJ whole genome shotgun (WGS) entry which is preliminary data.</text>
</comment>